<dbReference type="FunFam" id="3.40.309.10:FF:000001">
    <property type="entry name" value="Mitochondrial aldehyde dehydrogenase 2"/>
    <property type="match status" value="1"/>
</dbReference>
<gene>
    <name evidence="5" type="ORF">AMQ74_00803</name>
</gene>
<comment type="caution">
    <text evidence="5">The sequence shown here is derived from an EMBL/GenBank/DDBJ whole genome shotgun (WGS) entry which is preliminary data.</text>
</comment>
<evidence type="ECO:0000256" key="1">
    <source>
        <dbReference type="ARBA" id="ARBA00009986"/>
    </source>
</evidence>
<dbReference type="FunFam" id="3.40.605.10:FF:000007">
    <property type="entry name" value="NAD/NADP-dependent betaine aldehyde dehydrogenase"/>
    <property type="match status" value="1"/>
</dbReference>
<comment type="subunit">
    <text evidence="2">Homotetramer.</text>
</comment>
<dbReference type="EMBL" id="LNGD01000036">
    <property type="protein sequence ID" value="KYC52257.1"/>
    <property type="molecule type" value="Genomic_DNA"/>
</dbReference>
<evidence type="ECO:0000313" key="5">
    <source>
        <dbReference type="EMBL" id="KYC52257.1"/>
    </source>
</evidence>
<feature type="domain" description="Aldehyde dehydrogenase" evidence="4">
    <location>
        <begin position="10"/>
        <end position="467"/>
    </location>
</feature>
<name>A0A150J4T5_9EURY</name>
<organism evidence="5 6">
    <name type="scientific">Candidatus Methanofastidiosum methylothiophilum</name>
    <dbReference type="NCBI Taxonomy" id="1705564"/>
    <lineage>
        <taxon>Archaea</taxon>
        <taxon>Methanobacteriati</taxon>
        <taxon>Methanobacteriota</taxon>
        <taxon>Stenosarchaea group</taxon>
        <taxon>Candidatus Methanofastidiosia</taxon>
        <taxon>Candidatus Methanofastidiosales</taxon>
        <taxon>Candidatus Methanofastidiosaceae</taxon>
        <taxon>Candidatus Methanofastidiosum</taxon>
    </lineage>
</organism>
<dbReference type="Gene3D" id="3.40.309.10">
    <property type="entry name" value="Aldehyde Dehydrogenase, Chain A, domain 2"/>
    <property type="match status" value="1"/>
</dbReference>
<dbReference type="Pfam" id="PF00171">
    <property type="entry name" value="Aldedh"/>
    <property type="match status" value="1"/>
</dbReference>
<dbReference type="InterPro" id="IPR016161">
    <property type="entry name" value="Ald_DH/histidinol_DH"/>
</dbReference>
<dbReference type="Proteomes" id="UP000075578">
    <property type="component" value="Unassembled WGS sequence"/>
</dbReference>
<dbReference type="PANTHER" id="PTHR42991:SF1">
    <property type="entry name" value="ALDEHYDE DEHYDROGENASE"/>
    <property type="match status" value="1"/>
</dbReference>
<dbReference type="SUPFAM" id="SSF53720">
    <property type="entry name" value="ALDH-like"/>
    <property type="match status" value="1"/>
</dbReference>
<accession>A0A150J4T5</accession>
<evidence type="ECO:0000256" key="3">
    <source>
        <dbReference type="ARBA" id="ARBA00023002"/>
    </source>
</evidence>
<evidence type="ECO:0000313" key="6">
    <source>
        <dbReference type="Proteomes" id="UP000075578"/>
    </source>
</evidence>
<dbReference type="InterPro" id="IPR016162">
    <property type="entry name" value="Ald_DH_N"/>
</dbReference>
<dbReference type="InterPro" id="IPR016163">
    <property type="entry name" value="Ald_DH_C"/>
</dbReference>
<comment type="similarity">
    <text evidence="1">Belongs to the aldehyde dehydrogenase family.</text>
</comment>
<dbReference type="AlphaFoldDB" id="A0A150J4T5"/>
<dbReference type="PANTHER" id="PTHR42991">
    <property type="entry name" value="ALDEHYDE DEHYDROGENASE"/>
    <property type="match status" value="1"/>
</dbReference>
<keyword evidence="3 5" id="KW-0560">Oxidoreductase</keyword>
<sequence>MKKILIGGKWVDTNTYLDVINPYTGDLIEKVSKASPENLKEAVESAVKGSKIMRNLTRYRRYEILSKAAEIMLERKDELARTITLESGKPLAFSKGEVSRAYETIVLSAEEAKRLGGEVIPFDAAPTSSDKYCFYIRVPVGIVLAITPFNFPLNLVCHKLGPAIAAGNSVIHKPASKTPLTALILGEILLEAGLPKEALNIVICSAEDAENHLVKNPLIRKISFTGSKIIGERIALNAGLKKLSMELGSNSGVIIDETADINKAVAAVRVGAFGYSGQVCIHCQRAYVHESLYDEFKNKIVDIAKKLVLGDPLHPETDIGPMIDEREIIRVKSWLDEAEKQGAKILCGGEREGFIFKPTIIENVTEEMRIVKDETFGPTLALIKFKDFNDAVNKLNNSSYGLQAGVFTENLRNAYHAIETLDVGGIMINDVPTFRIDLMPYGGLKDSGFGREGPRYAVEEMTEIKCVRFHL</sequence>
<dbReference type="GO" id="GO:0008911">
    <property type="term" value="F:lactaldehyde dehydrogenase (NAD+) activity"/>
    <property type="evidence" value="ECO:0007669"/>
    <property type="project" value="UniProtKB-EC"/>
</dbReference>
<reference evidence="5 6" key="1">
    <citation type="journal article" date="2016" name="ISME J.">
        <title>Chasing the elusive Euryarchaeota class WSA2: genomes reveal a uniquely fastidious methyl-reducing methanogen.</title>
        <authorList>
            <person name="Nobu M.K."/>
            <person name="Narihiro T."/>
            <person name="Kuroda K."/>
            <person name="Mei R."/>
            <person name="Liu W.T."/>
        </authorList>
    </citation>
    <scope>NUCLEOTIDE SEQUENCE [LARGE SCALE GENOMIC DNA]</scope>
    <source>
        <strain evidence="5">U1lsi0528_Bin089</strain>
    </source>
</reference>
<evidence type="ECO:0000259" key="4">
    <source>
        <dbReference type="Pfam" id="PF00171"/>
    </source>
</evidence>
<dbReference type="CDD" id="cd07149">
    <property type="entry name" value="ALDH_y4uC"/>
    <property type="match status" value="1"/>
</dbReference>
<dbReference type="PATRIC" id="fig|1705564.3.peg.824"/>
<dbReference type="InterPro" id="IPR051020">
    <property type="entry name" value="ALDH-related_metabolic_enz"/>
</dbReference>
<dbReference type="Gene3D" id="3.40.605.10">
    <property type="entry name" value="Aldehyde Dehydrogenase, Chain A, domain 1"/>
    <property type="match status" value="1"/>
</dbReference>
<proteinExistence type="inferred from homology"/>
<dbReference type="EC" id="1.2.1.22" evidence="5"/>
<protein>
    <submittedName>
        <fullName evidence="5">Lactaldehyde dehydrogenase</fullName>
        <ecNumber evidence="5">1.2.1.22</ecNumber>
    </submittedName>
</protein>
<dbReference type="InterPro" id="IPR015590">
    <property type="entry name" value="Aldehyde_DH_dom"/>
</dbReference>
<evidence type="ECO:0000256" key="2">
    <source>
        <dbReference type="ARBA" id="ARBA00011881"/>
    </source>
</evidence>